<accession>C9LRI8</accession>
<proteinExistence type="predicted"/>
<dbReference type="EMBL" id="ACKP02000002">
    <property type="protein sequence ID" value="EEX78454.1"/>
    <property type="molecule type" value="Genomic_DNA"/>
</dbReference>
<dbReference type="Proteomes" id="UP000003505">
    <property type="component" value="Unassembled WGS sequence"/>
</dbReference>
<reference evidence="1 2" key="1">
    <citation type="submission" date="2009-09" db="EMBL/GenBank/DDBJ databases">
        <authorList>
            <person name="Weinstock G."/>
            <person name="Sodergren E."/>
            <person name="Clifton S."/>
            <person name="Fulton L."/>
            <person name="Fulton B."/>
            <person name="Courtney L."/>
            <person name="Fronick C."/>
            <person name="Harrison M."/>
            <person name="Strong C."/>
            <person name="Farmer C."/>
            <person name="Delahaunty K."/>
            <person name="Markovic C."/>
            <person name="Hall O."/>
            <person name="Minx P."/>
            <person name="Tomlinson C."/>
            <person name="Mitreva M."/>
            <person name="Nelson J."/>
            <person name="Hou S."/>
            <person name="Wollam A."/>
            <person name="Pepin K.H."/>
            <person name="Johnson M."/>
            <person name="Bhonagiri V."/>
            <person name="Nash W.E."/>
            <person name="Warren W."/>
            <person name="Chinwalla A."/>
            <person name="Mardis E.R."/>
            <person name="Wilson R.K."/>
        </authorList>
    </citation>
    <scope>NUCLEOTIDE SEQUENCE [LARGE SCALE GENOMIC DNA]</scope>
    <source>
        <strain evidence="2">ATCC 35185 / DSM 20758 / VPI D19B-28</strain>
    </source>
</reference>
<sequence>MLQIEKSQYEIIVFLNFNKQIRNNRGCCLQNSCVLLCRT</sequence>
<dbReference type="AlphaFoldDB" id="C9LRI8"/>
<evidence type="ECO:0000313" key="1">
    <source>
        <dbReference type="EMBL" id="EEX78454.1"/>
    </source>
</evidence>
<protein>
    <submittedName>
        <fullName evidence="1">Uncharacterized protein</fullName>
    </submittedName>
</protein>
<comment type="caution">
    <text evidence="1">The sequence shown here is derived from an EMBL/GenBank/DDBJ whole genome shotgun (WGS) entry which is preliminary data.</text>
</comment>
<name>C9LRI8_SELS3</name>
<organism evidence="1 2">
    <name type="scientific">Selenomonas sputigena (strain ATCC 35185 / DSM 20758 / CCUG 44933 / VPI D19B-28)</name>
    <dbReference type="NCBI Taxonomy" id="546271"/>
    <lineage>
        <taxon>Bacteria</taxon>
        <taxon>Bacillati</taxon>
        <taxon>Bacillota</taxon>
        <taxon>Negativicutes</taxon>
        <taxon>Selenomonadales</taxon>
        <taxon>Selenomonadaceae</taxon>
        <taxon>Selenomonas</taxon>
    </lineage>
</organism>
<evidence type="ECO:0000313" key="2">
    <source>
        <dbReference type="Proteomes" id="UP000003505"/>
    </source>
</evidence>
<gene>
    <name evidence="1" type="ORF">SELSPUOL_00054</name>
</gene>